<sequence length="76" mass="8209">MERLHQQDRVALLAPDEGGGAGKERPALSREQSGPDKALQLMSVEPTGLRQRFLIAELSVLMGGKLIDQGLQSTDP</sequence>
<dbReference type="EMBL" id="PXWG01000016">
    <property type="protein sequence ID" value="PSJ28908.1"/>
    <property type="molecule type" value="Genomic_DNA"/>
</dbReference>
<dbReference type="Proteomes" id="UP000242427">
    <property type="component" value="Unassembled WGS sequence"/>
</dbReference>
<keyword evidence="3" id="KW-1185">Reference proteome</keyword>
<gene>
    <name evidence="2" type="ORF">B7P34_09855</name>
</gene>
<feature type="region of interest" description="Disordered" evidence="1">
    <location>
        <begin position="1"/>
        <end position="37"/>
    </location>
</feature>
<proteinExistence type="predicted"/>
<organism evidence="2 3">
    <name type="scientific">Streptosporangium nondiastaticum</name>
    <dbReference type="NCBI Taxonomy" id="35764"/>
    <lineage>
        <taxon>Bacteria</taxon>
        <taxon>Bacillati</taxon>
        <taxon>Actinomycetota</taxon>
        <taxon>Actinomycetes</taxon>
        <taxon>Streptosporangiales</taxon>
        <taxon>Streptosporangiaceae</taxon>
        <taxon>Streptosporangium</taxon>
    </lineage>
</organism>
<dbReference type="AlphaFoldDB" id="A0A9X7JS29"/>
<evidence type="ECO:0000313" key="3">
    <source>
        <dbReference type="Proteomes" id="UP000242427"/>
    </source>
</evidence>
<evidence type="ECO:0000256" key="1">
    <source>
        <dbReference type="SAM" id="MobiDB-lite"/>
    </source>
</evidence>
<protein>
    <submittedName>
        <fullName evidence="2">Uncharacterized protein</fullName>
    </submittedName>
</protein>
<name>A0A9X7JS29_9ACTN</name>
<reference evidence="2 3" key="1">
    <citation type="submission" date="2018-03" db="EMBL/GenBank/DDBJ databases">
        <title>Chitinolytic properties of Streptosporangium nondiastaticum TBG75A20.</title>
        <authorList>
            <person name="Gayathri V."/>
            <person name="Shiburaj S."/>
        </authorList>
    </citation>
    <scope>NUCLEOTIDE SEQUENCE [LARGE SCALE GENOMIC DNA]</scope>
    <source>
        <strain evidence="2 3">TBG75A20</strain>
    </source>
</reference>
<comment type="caution">
    <text evidence="2">The sequence shown here is derived from an EMBL/GenBank/DDBJ whole genome shotgun (WGS) entry which is preliminary data.</text>
</comment>
<evidence type="ECO:0000313" key="2">
    <source>
        <dbReference type="EMBL" id="PSJ28908.1"/>
    </source>
</evidence>
<accession>A0A9X7JS29</accession>